<dbReference type="EMBL" id="FQWV01000001">
    <property type="protein sequence ID" value="SHG37862.1"/>
    <property type="molecule type" value="Genomic_DNA"/>
</dbReference>
<evidence type="ECO:0000313" key="3">
    <source>
        <dbReference type="Proteomes" id="UP000184357"/>
    </source>
</evidence>
<reference evidence="2 3" key="1">
    <citation type="submission" date="2016-11" db="EMBL/GenBank/DDBJ databases">
        <authorList>
            <person name="Jaros S."/>
            <person name="Januszkiewicz K."/>
            <person name="Wedrychowicz H."/>
        </authorList>
    </citation>
    <scope>NUCLEOTIDE SEQUENCE [LARGE SCALE GENOMIC DNA]</scope>
    <source>
        <strain evidence="2 3">DSM 9297</strain>
    </source>
</reference>
<proteinExistence type="predicted"/>
<organism evidence="2 3">
    <name type="scientific">Halobaculum gomorrense</name>
    <dbReference type="NCBI Taxonomy" id="43928"/>
    <lineage>
        <taxon>Archaea</taxon>
        <taxon>Methanobacteriati</taxon>
        <taxon>Methanobacteriota</taxon>
        <taxon>Stenosarchaea group</taxon>
        <taxon>Halobacteria</taxon>
        <taxon>Halobacteriales</taxon>
        <taxon>Haloferacaceae</taxon>
        <taxon>Halobaculum</taxon>
    </lineage>
</organism>
<name>A0A1M5JBB0_9EURY</name>
<dbReference type="AlphaFoldDB" id="A0A1M5JBB0"/>
<feature type="compositionally biased region" description="Basic residues" evidence="1">
    <location>
        <begin position="7"/>
        <end position="27"/>
    </location>
</feature>
<feature type="region of interest" description="Disordered" evidence="1">
    <location>
        <begin position="1"/>
        <end position="27"/>
    </location>
</feature>
<keyword evidence="3" id="KW-1185">Reference proteome</keyword>
<evidence type="ECO:0000256" key="1">
    <source>
        <dbReference type="SAM" id="MobiDB-lite"/>
    </source>
</evidence>
<sequence length="222" mass="24105">MSDSIRTRRPQTWRLTPHRHPPCGVASKRHDRFAHAPASTCRHRTSCNTHQPMSELAWGDLPALQRDLLLTVVRLDRDGTRATREALTEELGHSTSIGPALEDLTGSAIAIDTSSPPTYTLTPTGNRLLTQHHARVSSVLSARTSPGTVAVPYCPHCDAAITLLSPLGDSTVRATPCGCHLEVSDDDSLYKTLTNALNLTADTDARTHLRQALQLAIARGEQ</sequence>
<dbReference type="Proteomes" id="UP000184357">
    <property type="component" value="Unassembled WGS sequence"/>
</dbReference>
<gene>
    <name evidence="2" type="ORF">SAMN05443636_0032</name>
</gene>
<accession>A0A1M5JBB0</accession>
<protein>
    <submittedName>
        <fullName evidence="2">Uncharacterized protein</fullName>
    </submittedName>
</protein>
<dbReference type="STRING" id="43928.SAMN05443636_0032"/>
<evidence type="ECO:0000313" key="2">
    <source>
        <dbReference type="EMBL" id="SHG37862.1"/>
    </source>
</evidence>